<feature type="compositionally biased region" description="Polar residues" evidence="1">
    <location>
        <begin position="635"/>
        <end position="644"/>
    </location>
</feature>
<feature type="region of interest" description="Disordered" evidence="1">
    <location>
        <begin position="194"/>
        <end position="246"/>
    </location>
</feature>
<organism evidence="2 3">
    <name type="scientific">[Torrubiella] hemipterigena</name>
    <dbReference type="NCBI Taxonomy" id="1531966"/>
    <lineage>
        <taxon>Eukaryota</taxon>
        <taxon>Fungi</taxon>
        <taxon>Dikarya</taxon>
        <taxon>Ascomycota</taxon>
        <taxon>Pezizomycotina</taxon>
        <taxon>Sordariomycetes</taxon>
        <taxon>Hypocreomycetidae</taxon>
        <taxon>Hypocreales</taxon>
        <taxon>Clavicipitaceae</taxon>
        <taxon>Clavicipitaceae incertae sedis</taxon>
        <taxon>'Torrubiella' clade</taxon>
    </lineage>
</organism>
<feature type="region of interest" description="Disordered" evidence="1">
    <location>
        <begin position="278"/>
        <end position="573"/>
    </location>
</feature>
<dbReference type="EMBL" id="CDHN01000003">
    <property type="protein sequence ID" value="CEJ90264.1"/>
    <property type="molecule type" value="Genomic_DNA"/>
</dbReference>
<feature type="compositionally biased region" description="Basic residues" evidence="1">
    <location>
        <begin position="38"/>
        <end position="54"/>
    </location>
</feature>
<name>A0A0A1T635_9HYPO</name>
<dbReference type="Proteomes" id="UP000039046">
    <property type="component" value="Unassembled WGS sequence"/>
</dbReference>
<feature type="region of interest" description="Disordered" evidence="1">
    <location>
        <begin position="1"/>
        <end position="118"/>
    </location>
</feature>
<evidence type="ECO:0000313" key="3">
    <source>
        <dbReference type="Proteomes" id="UP000039046"/>
    </source>
</evidence>
<accession>A0A0A1T635</accession>
<feature type="compositionally biased region" description="Basic and acidic residues" evidence="1">
    <location>
        <begin position="278"/>
        <end position="292"/>
    </location>
</feature>
<sequence>MAIWPFRRKSVRKRMRSATESDAIPPRGRQDSGLARAASKKKNSQPAKLQRRARTYSFSPGREDAILAQRIATGKAPANSNSATPFERVPTLYHKRSDLQPARRKSSKRRREDHEREAEIKAMSAQMPQLPVEDIWPAERLRRDSIKRSKTNKSTASWRDQPSDVSLPMSFHSANAANLDSTEYKVPFFSSLAPRPTLRYTPSQRQASRNQSAVRSQSSRKPGASETIQEERLDESKRMDDLADGLDSSDLRELMERDYRRRERQRVIDQEKLERRLARKAERAKQEIREASESGTPPPQNHERGVLGRELVGLGIDPPSAVVTSSQHRDSPSPNAMSIVEDQTGGRSSPLESFQPVDASEEPRAPANEPVAIAQEMGTPLPELPSKAGFLRSKKSRSKSTLASDKDKIGSGDDYDPPRKESNASTHGTRRSFSFFLKWGNRGKRNSGGPSSFSNTSREEMQFAAAQSQISIAQAQAEALAKLQGEDLPRESTSLPTMGASPFVNKPSSGMPKRTKSRFREDLPDFPLSPPDSRVQSPEADPPLPSVAEANSPEIKTQPIPIPQPGGAYPNRSIENIMHTSMPNRLSGTNSSDPHMSISLASIDSEGSWLSGRGGNRRSQALRDSIARANRREAGQSSTSLSNSTREDLAITDDEYLSRVTPTRSGQERLSGEGVPSSDDERVSSEGAKWGTVGAQPNVVIGDRNTMHSHHGLLNTTDSGDDSGTDSPISPSVVEAASLERAHSVNMGKGHARNFSAGSARLLDITPRGSVDGKRRSGGGLKTVETNGEVKQ</sequence>
<feature type="region of interest" description="Disordered" evidence="1">
    <location>
        <begin position="143"/>
        <end position="165"/>
    </location>
</feature>
<reference evidence="2 3" key="1">
    <citation type="journal article" date="2015" name="Genome Announc.">
        <title>Draft Genome Sequence and Gene Annotation of the Entomopathogenic Fungus Verticillium hemipterigenum.</title>
        <authorList>
            <person name="Horn F."/>
            <person name="Habel A."/>
            <person name="Scharf D.H."/>
            <person name="Dworschak J."/>
            <person name="Brakhage A.A."/>
            <person name="Guthke R."/>
            <person name="Hertweck C."/>
            <person name="Linde J."/>
        </authorList>
    </citation>
    <scope>NUCLEOTIDE SEQUENCE [LARGE SCALE GENOMIC DNA]</scope>
</reference>
<feature type="compositionally biased region" description="Basic and acidic residues" evidence="1">
    <location>
        <begin position="229"/>
        <end position="241"/>
    </location>
</feature>
<feature type="compositionally biased region" description="Low complexity" evidence="1">
    <location>
        <begin position="462"/>
        <end position="483"/>
    </location>
</feature>
<dbReference type="AlphaFoldDB" id="A0A0A1T635"/>
<feature type="region of interest" description="Disordered" evidence="1">
    <location>
        <begin position="745"/>
        <end position="792"/>
    </location>
</feature>
<feature type="compositionally biased region" description="Polar residues" evidence="1">
    <location>
        <begin position="200"/>
        <end position="220"/>
    </location>
</feature>
<keyword evidence="3" id="KW-1185">Reference proteome</keyword>
<feature type="compositionally biased region" description="Polar residues" evidence="1">
    <location>
        <begin position="322"/>
        <end position="336"/>
    </location>
</feature>
<feature type="compositionally biased region" description="Polar residues" evidence="1">
    <location>
        <begin position="152"/>
        <end position="164"/>
    </location>
</feature>
<dbReference type="HOGENOM" id="CLU_010101_0_0_1"/>
<proteinExistence type="predicted"/>
<evidence type="ECO:0000313" key="2">
    <source>
        <dbReference type="EMBL" id="CEJ90264.1"/>
    </source>
</evidence>
<feature type="compositionally biased region" description="Basic and acidic residues" evidence="1">
    <location>
        <begin position="404"/>
        <end position="422"/>
    </location>
</feature>
<evidence type="ECO:0000256" key="1">
    <source>
        <dbReference type="SAM" id="MobiDB-lite"/>
    </source>
</evidence>
<dbReference type="OrthoDB" id="4152802at2759"/>
<feature type="compositionally biased region" description="Basic residues" evidence="1">
    <location>
        <begin position="1"/>
        <end position="16"/>
    </location>
</feature>
<protein>
    <submittedName>
        <fullName evidence="2">Uncharacterized protein</fullName>
    </submittedName>
</protein>
<dbReference type="STRING" id="1531966.A0A0A1T635"/>
<gene>
    <name evidence="2" type="ORF">VHEMI06058</name>
</gene>
<feature type="region of interest" description="Disordered" evidence="1">
    <location>
        <begin position="606"/>
        <end position="731"/>
    </location>
</feature>